<dbReference type="Gramene" id="OE9A053300T1">
    <property type="protein sequence ID" value="OE9A053300C1"/>
    <property type="gene ID" value="OE9A053300"/>
</dbReference>
<accession>A0A8S0SWU5</accession>
<dbReference type="EMBL" id="CACTIH010005520">
    <property type="protein sequence ID" value="CAA2996225.1"/>
    <property type="molecule type" value="Genomic_DNA"/>
</dbReference>
<protein>
    <submittedName>
        <fullName evidence="1">Uncharacterized protein</fullName>
    </submittedName>
</protein>
<evidence type="ECO:0000313" key="1">
    <source>
        <dbReference type="EMBL" id="CAA2996225.1"/>
    </source>
</evidence>
<comment type="caution">
    <text evidence="1">The sequence shown here is derived from an EMBL/GenBank/DDBJ whole genome shotgun (WGS) entry which is preliminary data.</text>
</comment>
<reference evidence="1 2" key="1">
    <citation type="submission" date="2019-12" db="EMBL/GenBank/DDBJ databases">
        <authorList>
            <person name="Alioto T."/>
            <person name="Alioto T."/>
            <person name="Gomez Garrido J."/>
        </authorList>
    </citation>
    <scope>NUCLEOTIDE SEQUENCE [LARGE SCALE GENOMIC DNA]</scope>
</reference>
<dbReference type="AlphaFoldDB" id="A0A8S0SWU5"/>
<dbReference type="Proteomes" id="UP000594638">
    <property type="component" value="Unassembled WGS sequence"/>
</dbReference>
<proteinExistence type="predicted"/>
<evidence type="ECO:0000313" key="2">
    <source>
        <dbReference type="Proteomes" id="UP000594638"/>
    </source>
</evidence>
<gene>
    <name evidence="1" type="ORF">OLEA9_A053300</name>
</gene>
<name>A0A8S0SWU5_OLEEU</name>
<sequence length="105" mass="11096">MSRKKTPSEIRLALIFVSHSEQHLQLRSPRCLRALIGLKRLVDSLVGVVIAGGVNRDGGNGAGDSDAHVGEVMVVLEAGVSNHCCVVDDDVCSDCCGGSDEWGHL</sequence>
<keyword evidence="2" id="KW-1185">Reference proteome</keyword>
<organism evidence="1 2">
    <name type="scientific">Olea europaea subsp. europaea</name>
    <dbReference type="NCBI Taxonomy" id="158383"/>
    <lineage>
        <taxon>Eukaryota</taxon>
        <taxon>Viridiplantae</taxon>
        <taxon>Streptophyta</taxon>
        <taxon>Embryophyta</taxon>
        <taxon>Tracheophyta</taxon>
        <taxon>Spermatophyta</taxon>
        <taxon>Magnoliopsida</taxon>
        <taxon>eudicotyledons</taxon>
        <taxon>Gunneridae</taxon>
        <taxon>Pentapetalae</taxon>
        <taxon>asterids</taxon>
        <taxon>lamiids</taxon>
        <taxon>Lamiales</taxon>
        <taxon>Oleaceae</taxon>
        <taxon>Oleeae</taxon>
        <taxon>Olea</taxon>
    </lineage>
</organism>